<reference evidence="2 3" key="1">
    <citation type="journal article" date="2012" name="BMC Genomics">
        <title>Comparative genomics of the white-rot fungi, Phanerochaete carnosa and P. chrysosporium, to elucidate the genetic basis of the distinct wood types they colonize.</title>
        <authorList>
            <person name="Suzuki H."/>
            <person name="MacDonald J."/>
            <person name="Syed K."/>
            <person name="Salamov A."/>
            <person name="Hori C."/>
            <person name="Aerts A."/>
            <person name="Henrissat B."/>
            <person name="Wiebenga A."/>
            <person name="vanKuyk P.A."/>
            <person name="Barry K."/>
            <person name="Lindquist E."/>
            <person name="LaButti K."/>
            <person name="Lapidus A."/>
            <person name="Lucas S."/>
            <person name="Coutinho P."/>
            <person name="Gong Y."/>
            <person name="Samejima M."/>
            <person name="Mahadevan R."/>
            <person name="Abou-Zaid M."/>
            <person name="de Vries R.P."/>
            <person name="Igarashi K."/>
            <person name="Yadav J.S."/>
            <person name="Grigoriev I.V."/>
            <person name="Master E.R."/>
        </authorList>
    </citation>
    <scope>NUCLEOTIDE SEQUENCE [LARGE SCALE GENOMIC DNA]</scope>
    <source>
        <strain evidence="2 3">HHB-10118-sp</strain>
    </source>
</reference>
<dbReference type="InParanoid" id="K5W9D7"/>
<dbReference type="InterPro" id="IPR000560">
    <property type="entry name" value="His_Pase_clade-2"/>
</dbReference>
<dbReference type="PANTHER" id="PTHR20963:SF42">
    <property type="entry name" value="PHOSPHOGLYCERATE MUTASE-LIKE PROTEIN"/>
    <property type="match status" value="1"/>
</dbReference>
<dbReference type="Proteomes" id="UP000008370">
    <property type="component" value="Unassembled WGS sequence"/>
</dbReference>
<dbReference type="Gene3D" id="3.40.50.1240">
    <property type="entry name" value="Phosphoglycerate mutase-like"/>
    <property type="match status" value="1"/>
</dbReference>
<dbReference type="PANTHER" id="PTHR20963">
    <property type="entry name" value="MULTIPLE INOSITOL POLYPHOSPHATE PHOSPHATASE-RELATED"/>
    <property type="match status" value="1"/>
</dbReference>
<dbReference type="SUPFAM" id="SSF53254">
    <property type="entry name" value="Phosphoglycerate mutase-like"/>
    <property type="match status" value="1"/>
</dbReference>
<dbReference type="InterPro" id="IPR029033">
    <property type="entry name" value="His_PPase_superfam"/>
</dbReference>
<dbReference type="PROSITE" id="PS00616">
    <property type="entry name" value="HIS_ACID_PHOSPHAT_1"/>
    <property type="match status" value="1"/>
</dbReference>
<dbReference type="GeneID" id="18908255"/>
<name>K5W9D7_PHACS</name>
<evidence type="ECO:0000313" key="2">
    <source>
        <dbReference type="EMBL" id="EKM60573.1"/>
    </source>
</evidence>
<dbReference type="KEGG" id="pco:PHACADRAFT_133147"/>
<dbReference type="HOGENOM" id="CLU_020880_2_2_1"/>
<gene>
    <name evidence="2" type="ORF">PHACADRAFT_133147</name>
</gene>
<dbReference type="EMBL" id="JH930468">
    <property type="protein sequence ID" value="EKM60573.1"/>
    <property type="molecule type" value="Genomic_DNA"/>
</dbReference>
<organism evidence="2 3">
    <name type="scientific">Phanerochaete carnosa (strain HHB-10118-sp)</name>
    <name type="common">White-rot fungus</name>
    <name type="synonym">Peniophora carnosa</name>
    <dbReference type="NCBI Taxonomy" id="650164"/>
    <lineage>
        <taxon>Eukaryota</taxon>
        <taxon>Fungi</taxon>
        <taxon>Dikarya</taxon>
        <taxon>Basidiomycota</taxon>
        <taxon>Agaricomycotina</taxon>
        <taxon>Agaricomycetes</taxon>
        <taxon>Polyporales</taxon>
        <taxon>Phanerochaetaceae</taxon>
        <taxon>Phanerochaete</taxon>
    </lineage>
</organism>
<sequence>MNPYNDVKSPGEYEELLPQPNATLVKPSLWNQRLRIVAAFVAGILTCFSVLSYVHQPSCAIDQAAPSGAVELYAAPWAGSSEVHHYPPASPTNVNPSLFPTSVGYAGTTATGAEPAIVVTAPSYPVHTGAPNLVAPSFKGHRNHTSSKFDIFRYWGNLSPWFSVERGAFGLDSSPEVPDTCRITGLHLLHRHGARYPSHSDGSSGPAGLASRLNEHAAEWKAKGHLAFLNTWTYKLGEELLTPFGRQQLYDLGVSTRLKYGFLLKNFSETNTIPVFRTESQNRMLDSALNFAIGFFGYPFEGQYQQSITIENTGINNTLAPYMTCPNFYSEENIRGFIYARKWAEIYLEDARHRLQKHLHGYHLTIDDIYSMQETCAYETVAIGYSKFCELFTEEEWEGYDYSLDLGFWYSTAWGSPVGRVLGIGYVQELVARLTHTPIAEHNSSTNATLDDNATTFPLDQSLYVDATHEITVLNVLTALNLSNFAAAGPLPYTHIPRHRSFKTSHLAPFATNVHFQLLSCAHTHGPQVRIIVNDGVVPLTSLRGCPHQPDGLCPLDTFVAALSEIIQTTDWQWGCHGNWSVAAGDVWNTTTGSYPPRPV</sequence>
<dbReference type="InterPro" id="IPR033379">
    <property type="entry name" value="Acid_Pase_AS"/>
</dbReference>
<proteinExistence type="predicted"/>
<dbReference type="Pfam" id="PF00328">
    <property type="entry name" value="His_Phos_2"/>
    <property type="match status" value="1"/>
</dbReference>
<dbReference type="FunCoup" id="K5W9D7">
    <property type="interactions" value="191"/>
</dbReference>
<keyword evidence="1" id="KW-0378">Hydrolase</keyword>
<evidence type="ECO:0000313" key="3">
    <source>
        <dbReference type="Proteomes" id="UP000008370"/>
    </source>
</evidence>
<evidence type="ECO:0000256" key="1">
    <source>
        <dbReference type="ARBA" id="ARBA00022801"/>
    </source>
</evidence>
<dbReference type="GO" id="GO:0003993">
    <property type="term" value="F:acid phosphatase activity"/>
    <property type="evidence" value="ECO:0007669"/>
    <property type="project" value="TreeGrafter"/>
</dbReference>
<dbReference type="AlphaFoldDB" id="K5W9D7"/>
<dbReference type="CDD" id="cd07061">
    <property type="entry name" value="HP_HAP_like"/>
    <property type="match status" value="1"/>
</dbReference>
<dbReference type="OrthoDB" id="6509975at2759"/>
<dbReference type="RefSeq" id="XP_007390025.1">
    <property type="nucleotide sequence ID" value="XM_007389963.1"/>
</dbReference>
<accession>K5W9D7</accession>
<keyword evidence="3" id="KW-1185">Reference proteome</keyword>
<evidence type="ECO:0008006" key="4">
    <source>
        <dbReference type="Google" id="ProtNLM"/>
    </source>
</evidence>
<protein>
    <recommendedName>
        <fullName evidence="4">3-phytase</fullName>
    </recommendedName>
</protein>